<sequence>MSIKNLTWRLFAREELSDALFANRPQYGLSLEPPNQFRLGLDAIGVGYAEDRWNRSYTPPGMVLLDDDSQSEILSWLRVNSPEIFPLSQFARVLTWADWSAFGESAFYKGDPKEFGREDRWASLITGEIIAQGDTDIDLSKLPLSRAAGCFSTAVARTHLTYGSKEALAVCIQRLKALELDQRFVRRHVSVKDLEPVWTVAKRAGHQVFSHEEAIDLVFHALLRDAGSSSQLNYFSRAHNLNSDSIEERVVAFNALIEELKKQPAEIRCSSACSSVLAVAAFLVGRSTSHEFLVRRNLEAFPYGPIWFGLLAGLVGSAHWDATWARAAKGVERQLRSKFRWDESAGFDLCWTEYAWYASTFEDSYFSAIPKLAQRVLSVEVVPGASCQLRMAAGHSPTATESREMPVPAELAGITSQQTLDIFAQLIKLAAKAEALTRDEHRQAKLFETVPASPRSRSKRTKGNI</sequence>
<gene>
    <name evidence="2" type="ORF">LMG21510_01743</name>
</gene>
<feature type="compositionally biased region" description="Basic residues" evidence="1">
    <location>
        <begin position="456"/>
        <end position="465"/>
    </location>
</feature>
<accession>A0ABN7YHK0</accession>
<evidence type="ECO:0000256" key="1">
    <source>
        <dbReference type="SAM" id="MobiDB-lite"/>
    </source>
</evidence>
<name>A0ABN7YHK0_9BURK</name>
<dbReference type="EMBL" id="CAJZAH010000002">
    <property type="protein sequence ID" value="CAG9171641.1"/>
    <property type="molecule type" value="Genomic_DNA"/>
</dbReference>
<evidence type="ECO:0000313" key="2">
    <source>
        <dbReference type="EMBL" id="CAG9171641.1"/>
    </source>
</evidence>
<feature type="region of interest" description="Disordered" evidence="1">
    <location>
        <begin position="446"/>
        <end position="465"/>
    </location>
</feature>
<proteinExistence type="predicted"/>
<dbReference type="RefSeq" id="WP_224041153.1">
    <property type="nucleotide sequence ID" value="NZ_CAJZAH010000002.1"/>
</dbReference>
<keyword evidence="3" id="KW-1185">Reference proteome</keyword>
<organism evidence="2 3">
    <name type="scientific">Cupriavidus respiraculi</name>
    <dbReference type="NCBI Taxonomy" id="195930"/>
    <lineage>
        <taxon>Bacteria</taxon>
        <taxon>Pseudomonadati</taxon>
        <taxon>Pseudomonadota</taxon>
        <taxon>Betaproteobacteria</taxon>
        <taxon>Burkholderiales</taxon>
        <taxon>Burkholderiaceae</taxon>
        <taxon>Cupriavidus</taxon>
    </lineage>
</organism>
<protein>
    <submittedName>
        <fullName evidence="2">Uncharacterized protein</fullName>
    </submittedName>
</protein>
<reference evidence="2 3" key="1">
    <citation type="submission" date="2021-08" db="EMBL/GenBank/DDBJ databases">
        <authorList>
            <person name="Peeters C."/>
        </authorList>
    </citation>
    <scope>NUCLEOTIDE SEQUENCE [LARGE SCALE GENOMIC DNA]</scope>
    <source>
        <strain evidence="2 3">LMG 21510</strain>
    </source>
</reference>
<evidence type="ECO:0000313" key="3">
    <source>
        <dbReference type="Proteomes" id="UP000721236"/>
    </source>
</evidence>
<dbReference type="Proteomes" id="UP000721236">
    <property type="component" value="Unassembled WGS sequence"/>
</dbReference>
<comment type="caution">
    <text evidence="2">The sequence shown here is derived from an EMBL/GenBank/DDBJ whole genome shotgun (WGS) entry which is preliminary data.</text>
</comment>